<evidence type="ECO:0000256" key="6">
    <source>
        <dbReference type="ARBA" id="ARBA00022723"/>
    </source>
</evidence>
<keyword evidence="6" id="KW-0479">Metal-binding</keyword>
<dbReference type="GO" id="GO:0005524">
    <property type="term" value="F:ATP binding"/>
    <property type="evidence" value="ECO:0007669"/>
    <property type="project" value="UniProtKB-KW"/>
</dbReference>
<keyword evidence="5" id="KW-0819">tRNA processing</keyword>
<dbReference type="PANTHER" id="PTHR33540:SF2">
    <property type="entry name" value="TRNA THREONYLCARBAMOYLADENOSINE BIOSYNTHESIS PROTEIN TSAE"/>
    <property type="match status" value="1"/>
</dbReference>
<comment type="subcellular location">
    <subcellularLocation>
        <location evidence="1">Cytoplasm</location>
    </subcellularLocation>
</comment>
<organism evidence="11 12">
    <name type="scientific">Pseudodesulfovibrio alkaliphilus</name>
    <dbReference type="NCBI Taxonomy" id="2661613"/>
    <lineage>
        <taxon>Bacteria</taxon>
        <taxon>Pseudomonadati</taxon>
        <taxon>Thermodesulfobacteriota</taxon>
        <taxon>Desulfovibrionia</taxon>
        <taxon>Desulfovibrionales</taxon>
        <taxon>Desulfovibrionaceae</taxon>
    </lineage>
</organism>
<dbReference type="RefSeq" id="WP_155935074.1">
    <property type="nucleotide sequence ID" value="NZ_WODC01000008.1"/>
</dbReference>
<gene>
    <name evidence="11" type="primary">tsaE</name>
    <name evidence="11" type="ORF">GKC30_12225</name>
</gene>
<evidence type="ECO:0000256" key="1">
    <source>
        <dbReference type="ARBA" id="ARBA00004496"/>
    </source>
</evidence>
<accession>A0A7K1KR62</accession>
<dbReference type="Proteomes" id="UP000461162">
    <property type="component" value="Unassembled WGS sequence"/>
</dbReference>
<dbReference type="GO" id="GO:0005737">
    <property type="term" value="C:cytoplasm"/>
    <property type="evidence" value="ECO:0007669"/>
    <property type="project" value="UniProtKB-SubCell"/>
</dbReference>
<dbReference type="Pfam" id="PF02367">
    <property type="entry name" value="TsaE"/>
    <property type="match status" value="1"/>
</dbReference>
<dbReference type="GO" id="GO:0002949">
    <property type="term" value="P:tRNA threonylcarbamoyladenosine modification"/>
    <property type="evidence" value="ECO:0007669"/>
    <property type="project" value="InterPro"/>
</dbReference>
<keyword evidence="11" id="KW-0808">Transferase</keyword>
<evidence type="ECO:0000256" key="10">
    <source>
        <dbReference type="ARBA" id="ARBA00032441"/>
    </source>
</evidence>
<proteinExistence type="inferred from homology"/>
<evidence type="ECO:0000256" key="8">
    <source>
        <dbReference type="ARBA" id="ARBA00022840"/>
    </source>
</evidence>
<evidence type="ECO:0000256" key="9">
    <source>
        <dbReference type="ARBA" id="ARBA00022842"/>
    </source>
</evidence>
<dbReference type="SUPFAM" id="SSF52540">
    <property type="entry name" value="P-loop containing nucleoside triphosphate hydrolases"/>
    <property type="match status" value="1"/>
</dbReference>
<comment type="caution">
    <text evidence="11">The sequence shown here is derived from an EMBL/GenBank/DDBJ whole genome shotgun (WGS) entry which is preliminary data.</text>
</comment>
<keyword evidence="9" id="KW-0460">Magnesium</keyword>
<evidence type="ECO:0000256" key="3">
    <source>
        <dbReference type="ARBA" id="ARBA00019010"/>
    </source>
</evidence>
<dbReference type="PANTHER" id="PTHR33540">
    <property type="entry name" value="TRNA THREONYLCARBAMOYLADENOSINE BIOSYNTHESIS PROTEIN TSAE"/>
    <property type="match status" value="1"/>
</dbReference>
<keyword evidence="12" id="KW-1185">Reference proteome</keyword>
<dbReference type="AlphaFoldDB" id="A0A7K1KR62"/>
<dbReference type="Gene3D" id="3.40.50.300">
    <property type="entry name" value="P-loop containing nucleotide triphosphate hydrolases"/>
    <property type="match status" value="1"/>
</dbReference>
<dbReference type="EMBL" id="WODC01000008">
    <property type="protein sequence ID" value="MUM78402.1"/>
    <property type="molecule type" value="Genomic_DNA"/>
</dbReference>
<evidence type="ECO:0000256" key="7">
    <source>
        <dbReference type="ARBA" id="ARBA00022741"/>
    </source>
</evidence>
<reference evidence="11 12" key="1">
    <citation type="submission" date="2019-11" db="EMBL/GenBank/DDBJ databases">
        <title>Pseudodesulfovibrio alkaliphilus, sp. nov., an alkaliphilic sulfate-reducing bacteria from mud volcano of Taman peninsula, Russia.</title>
        <authorList>
            <person name="Frolova A."/>
            <person name="Merkel A.Y."/>
            <person name="Slobodkin A.I."/>
        </authorList>
    </citation>
    <scope>NUCLEOTIDE SEQUENCE [LARGE SCALE GENOMIC DNA]</scope>
    <source>
        <strain evidence="11 12">F-1</strain>
    </source>
</reference>
<comment type="similarity">
    <text evidence="2">Belongs to the TsaE family.</text>
</comment>
<dbReference type="GO" id="GO:0016740">
    <property type="term" value="F:transferase activity"/>
    <property type="evidence" value="ECO:0007669"/>
    <property type="project" value="UniProtKB-KW"/>
</dbReference>
<dbReference type="InterPro" id="IPR027417">
    <property type="entry name" value="P-loop_NTPase"/>
</dbReference>
<evidence type="ECO:0000256" key="2">
    <source>
        <dbReference type="ARBA" id="ARBA00007599"/>
    </source>
</evidence>
<sequence>MDRELRLADAAATLALGRALAKALTRESLPPALLLQGDLGAGKTTLVRGLVGSLPGSDQAEVSSPSFNICNLYPTTPPVAHCDLYRLEGMGPDDALLELLEDRTMLVVIEWAQFLDRKLWPDEALELSWFPTSAGRGLIIRTRGRTAREMLGSLAHELDHISNNPTGLQ</sequence>
<protein>
    <recommendedName>
        <fullName evidence="3">tRNA threonylcarbamoyladenosine biosynthesis protein TsaE</fullName>
    </recommendedName>
    <alternativeName>
        <fullName evidence="10">t(6)A37 threonylcarbamoyladenosine biosynthesis protein TsaE</fullName>
    </alternativeName>
</protein>
<keyword evidence="4" id="KW-0963">Cytoplasm</keyword>
<dbReference type="GO" id="GO:0046872">
    <property type="term" value="F:metal ion binding"/>
    <property type="evidence" value="ECO:0007669"/>
    <property type="project" value="UniProtKB-KW"/>
</dbReference>
<dbReference type="NCBIfam" id="TIGR00150">
    <property type="entry name" value="T6A_YjeE"/>
    <property type="match status" value="1"/>
</dbReference>
<evidence type="ECO:0000256" key="5">
    <source>
        <dbReference type="ARBA" id="ARBA00022694"/>
    </source>
</evidence>
<evidence type="ECO:0000313" key="12">
    <source>
        <dbReference type="Proteomes" id="UP000461162"/>
    </source>
</evidence>
<keyword evidence="8" id="KW-0067">ATP-binding</keyword>
<evidence type="ECO:0000256" key="4">
    <source>
        <dbReference type="ARBA" id="ARBA00022490"/>
    </source>
</evidence>
<evidence type="ECO:0000313" key="11">
    <source>
        <dbReference type="EMBL" id="MUM78402.1"/>
    </source>
</evidence>
<name>A0A7K1KR62_9BACT</name>
<dbReference type="InterPro" id="IPR003442">
    <property type="entry name" value="T6A_TsaE"/>
</dbReference>
<keyword evidence="7" id="KW-0547">Nucleotide-binding</keyword>